<gene>
    <name evidence="1" type="ORF">XSR1_70165</name>
</gene>
<organism evidence="1 2">
    <name type="scientific">Xenorhabdus szentirmaii DSM 16338</name>
    <dbReference type="NCBI Taxonomy" id="1427518"/>
    <lineage>
        <taxon>Bacteria</taxon>
        <taxon>Pseudomonadati</taxon>
        <taxon>Pseudomonadota</taxon>
        <taxon>Gammaproteobacteria</taxon>
        <taxon>Enterobacterales</taxon>
        <taxon>Morganellaceae</taxon>
        <taxon>Xenorhabdus</taxon>
    </lineage>
</organism>
<protein>
    <submittedName>
        <fullName evidence="1">Uncharacterized protein</fullName>
    </submittedName>
</protein>
<keyword evidence="2" id="KW-1185">Reference proteome</keyword>
<dbReference type="AlphaFoldDB" id="W1J3V2"/>
<evidence type="ECO:0000313" key="1">
    <source>
        <dbReference type="EMBL" id="CDL85427.1"/>
    </source>
</evidence>
<name>W1J3V2_9GAMM</name>
<evidence type="ECO:0000313" key="2">
    <source>
        <dbReference type="Proteomes" id="UP000019202"/>
    </source>
</evidence>
<accession>W1J3V2</accession>
<dbReference type="Proteomes" id="UP000019202">
    <property type="component" value="Unassembled WGS sequence"/>
</dbReference>
<comment type="caution">
    <text evidence="1">The sequence shown here is derived from an EMBL/GenBank/DDBJ whole genome shotgun (WGS) entry which is preliminary data.</text>
</comment>
<dbReference type="EMBL" id="CBXF010000132">
    <property type="protein sequence ID" value="CDL85427.1"/>
    <property type="molecule type" value="Genomic_DNA"/>
</dbReference>
<reference evidence="1" key="1">
    <citation type="submission" date="2013-11" db="EMBL/GenBank/DDBJ databases">
        <title>Draft genome sequence and annotation of the entomopathogenic bacteria, Xenorhabdus cabanillasi strain JM26 and Xenorhabdus szentirmai strain DSM 16338.</title>
        <authorList>
            <person name="Gualtieri M."/>
            <person name="Ogier J.C."/>
            <person name="Pages S."/>
            <person name="Givaudan A."/>
            <person name="Gaudriault S."/>
        </authorList>
    </citation>
    <scope>NUCLEOTIDE SEQUENCE [LARGE SCALE GENOMIC DNA]</scope>
    <source>
        <strain evidence="1">DSM 16338</strain>
    </source>
</reference>
<proteinExistence type="predicted"/>
<sequence>MSPLLRRHSVAISSPLCLFHAISESKKATVKVAFSNPNSLYYRKFYMVPRAGLEPAQPYSRGILKSILYLYLSYG</sequence>